<dbReference type="AlphaFoldDB" id="A0AAU9X441"/>
<dbReference type="Proteomes" id="UP001159428">
    <property type="component" value="Unassembled WGS sequence"/>
</dbReference>
<evidence type="ECO:0000313" key="3">
    <source>
        <dbReference type="Proteomes" id="UP001159428"/>
    </source>
</evidence>
<protein>
    <submittedName>
        <fullName evidence="2">Uncharacterized protein</fullName>
    </submittedName>
</protein>
<dbReference type="EMBL" id="CALNXJ010000029">
    <property type="protein sequence ID" value="CAH3135670.1"/>
    <property type="molecule type" value="Genomic_DNA"/>
</dbReference>
<reference evidence="2 3" key="1">
    <citation type="submission" date="2022-05" db="EMBL/GenBank/DDBJ databases">
        <authorList>
            <consortium name="Genoscope - CEA"/>
            <person name="William W."/>
        </authorList>
    </citation>
    <scope>NUCLEOTIDE SEQUENCE [LARGE SCALE GENOMIC DNA]</scope>
</reference>
<proteinExistence type="predicted"/>
<organism evidence="2 3">
    <name type="scientific">Pocillopora meandrina</name>
    <dbReference type="NCBI Taxonomy" id="46732"/>
    <lineage>
        <taxon>Eukaryota</taxon>
        <taxon>Metazoa</taxon>
        <taxon>Cnidaria</taxon>
        <taxon>Anthozoa</taxon>
        <taxon>Hexacorallia</taxon>
        <taxon>Scleractinia</taxon>
        <taxon>Astrocoeniina</taxon>
        <taxon>Pocilloporidae</taxon>
        <taxon>Pocillopora</taxon>
    </lineage>
</organism>
<comment type="caution">
    <text evidence="2">The sequence shown here is derived from an EMBL/GenBank/DDBJ whole genome shotgun (WGS) entry which is preliminary data.</text>
</comment>
<keyword evidence="3" id="KW-1185">Reference proteome</keyword>
<gene>
    <name evidence="2" type="ORF">PMEA_00015850</name>
</gene>
<evidence type="ECO:0000313" key="2">
    <source>
        <dbReference type="EMBL" id="CAH3135670.1"/>
    </source>
</evidence>
<sequence length="88" mass="10262">MIVTMTFKVFTLLVFLFALLGFSGVSQAQDYGCIMSPKKCNINGIRDDPDLSPQIPLNEYRRNKLSRLEEFLRNKRNRFVDDVMLNEE</sequence>
<feature type="chain" id="PRO_5043964709" evidence="1">
    <location>
        <begin position="29"/>
        <end position="88"/>
    </location>
</feature>
<keyword evidence="1" id="KW-0732">Signal</keyword>
<evidence type="ECO:0000256" key="1">
    <source>
        <dbReference type="SAM" id="SignalP"/>
    </source>
</evidence>
<accession>A0AAU9X441</accession>
<feature type="signal peptide" evidence="1">
    <location>
        <begin position="1"/>
        <end position="28"/>
    </location>
</feature>
<name>A0AAU9X441_9CNID</name>